<protein>
    <recommendedName>
        <fullName evidence="3">Myb/SANT-like domain-containing protein</fullName>
    </recommendedName>
</protein>
<evidence type="ECO:0000313" key="1">
    <source>
        <dbReference type="EMBL" id="KAK6640049.1"/>
    </source>
</evidence>
<dbReference type="AlphaFoldDB" id="A0AAN8P752"/>
<evidence type="ECO:0000313" key="2">
    <source>
        <dbReference type="Proteomes" id="UP001372834"/>
    </source>
</evidence>
<sequence>MAYERKHEKHLFACKSVHDHVLLKEMLLWTLIKTEGLIGEWKKQFTGGGSNKNWDKIARGIKAKLIRRVTAGVAKEKGYRKVCWDKLRGAFNECSGGVRQSFLFTKCISLVQIRRVLRASIKLKGKKNKKPEAELEGKAMKEEVQKFTHMKRKKEIHEM</sequence>
<dbReference type="EMBL" id="JAWJWE010000003">
    <property type="protein sequence ID" value="KAK6640049.1"/>
    <property type="molecule type" value="Genomic_DNA"/>
</dbReference>
<organism evidence="1 2">
    <name type="scientific">Polyplax serrata</name>
    <name type="common">Common mouse louse</name>
    <dbReference type="NCBI Taxonomy" id="468196"/>
    <lineage>
        <taxon>Eukaryota</taxon>
        <taxon>Metazoa</taxon>
        <taxon>Ecdysozoa</taxon>
        <taxon>Arthropoda</taxon>
        <taxon>Hexapoda</taxon>
        <taxon>Insecta</taxon>
        <taxon>Pterygota</taxon>
        <taxon>Neoptera</taxon>
        <taxon>Paraneoptera</taxon>
        <taxon>Psocodea</taxon>
        <taxon>Troctomorpha</taxon>
        <taxon>Phthiraptera</taxon>
        <taxon>Anoplura</taxon>
        <taxon>Polyplacidae</taxon>
        <taxon>Polyplax</taxon>
    </lineage>
</organism>
<proteinExistence type="predicted"/>
<gene>
    <name evidence="1" type="ORF">RUM43_008326</name>
</gene>
<dbReference type="Proteomes" id="UP001372834">
    <property type="component" value="Unassembled WGS sequence"/>
</dbReference>
<comment type="caution">
    <text evidence="1">The sequence shown here is derived from an EMBL/GenBank/DDBJ whole genome shotgun (WGS) entry which is preliminary data.</text>
</comment>
<reference evidence="1 2" key="1">
    <citation type="submission" date="2023-10" db="EMBL/GenBank/DDBJ databases">
        <title>Genomes of two closely related lineages of the louse Polyplax serrata with different host specificities.</title>
        <authorList>
            <person name="Martinu J."/>
            <person name="Tarabai H."/>
            <person name="Stefka J."/>
            <person name="Hypsa V."/>
        </authorList>
    </citation>
    <scope>NUCLEOTIDE SEQUENCE [LARGE SCALE GENOMIC DNA]</scope>
    <source>
        <strain evidence="1">HR10_N</strain>
    </source>
</reference>
<name>A0AAN8P752_POLSC</name>
<evidence type="ECO:0008006" key="3">
    <source>
        <dbReference type="Google" id="ProtNLM"/>
    </source>
</evidence>
<accession>A0AAN8P752</accession>